<keyword evidence="2" id="KW-0732">Signal</keyword>
<feature type="chain" id="PRO_5007853061" evidence="2">
    <location>
        <begin position="27"/>
        <end position="89"/>
    </location>
</feature>
<organism evidence="3 4">
    <name type="scientific">Sistotremastrum niveocremeum HHB9708</name>
    <dbReference type="NCBI Taxonomy" id="1314777"/>
    <lineage>
        <taxon>Eukaryota</taxon>
        <taxon>Fungi</taxon>
        <taxon>Dikarya</taxon>
        <taxon>Basidiomycota</taxon>
        <taxon>Agaricomycotina</taxon>
        <taxon>Agaricomycetes</taxon>
        <taxon>Sistotremastrales</taxon>
        <taxon>Sistotremastraceae</taxon>
        <taxon>Sertulicium</taxon>
        <taxon>Sertulicium niveocremeum</taxon>
    </lineage>
</organism>
<proteinExistence type="predicted"/>
<reference evidence="3 4" key="1">
    <citation type="journal article" date="2016" name="Mol. Biol. Evol.">
        <title>Comparative Genomics of Early-Diverging Mushroom-Forming Fungi Provides Insights into the Origins of Lignocellulose Decay Capabilities.</title>
        <authorList>
            <person name="Nagy L.G."/>
            <person name="Riley R."/>
            <person name="Tritt A."/>
            <person name="Adam C."/>
            <person name="Daum C."/>
            <person name="Floudas D."/>
            <person name="Sun H."/>
            <person name="Yadav J.S."/>
            <person name="Pangilinan J."/>
            <person name="Larsson K.H."/>
            <person name="Matsuura K."/>
            <person name="Barry K."/>
            <person name="Labutti K."/>
            <person name="Kuo R."/>
            <person name="Ohm R.A."/>
            <person name="Bhattacharya S.S."/>
            <person name="Shirouzu T."/>
            <person name="Yoshinaga Y."/>
            <person name="Martin F.M."/>
            <person name="Grigoriev I.V."/>
            <person name="Hibbett D.S."/>
        </authorList>
    </citation>
    <scope>NUCLEOTIDE SEQUENCE [LARGE SCALE GENOMIC DNA]</scope>
    <source>
        <strain evidence="3 4">HHB9708</strain>
    </source>
</reference>
<feature type="compositionally biased region" description="Low complexity" evidence="1">
    <location>
        <begin position="52"/>
        <end position="78"/>
    </location>
</feature>
<evidence type="ECO:0000313" key="3">
    <source>
        <dbReference type="EMBL" id="KZS91266.1"/>
    </source>
</evidence>
<dbReference type="Proteomes" id="UP000076722">
    <property type="component" value="Unassembled WGS sequence"/>
</dbReference>
<evidence type="ECO:0000313" key="4">
    <source>
        <dbReference type="Proteomes" id="UP000076722"/>
    </source>
</evidence>
<evidence type="ECO:0000256" key="1">
    <source>
        <dbReference type="SAM" id="MobiDB-lite"/>
    </source>
</evidence>
<keyword evidence="4" id="KW-1185">Reference proteome</keyword>
<dbReference type="AlphaFoldDB" id="A0A164S9D2"/>
<name>A0A164S9D2_9AGAM</name>
<dbReference type="EMBL" id="KV419416">
    <property type="protein sequence ID" value="KZS91266.1"/>
    <property type="molecule type" value="Genomic_DNA"/>
</dbReference>
<sequence>MRFCQSSIAFFAIFFMAFVMLAGVKAAPMVAPREPSKADHSTKSSVTSSKIQTHSPSATTSSSQIPSPSPHHISPIQPECGGAGHYSCD</sequence>
<evidence type="ECO:0000256" key="2">
    <source>
        <dbReference type="SAM" id="SignalP"/>
    </source>
</evidence>
<feature type="signal peptide" evidence="2">
    <location>
        <begin position="1"/>
        <end position="26"/>
    </location>
</feature>
<feature type="region of interest" description="Disordered" evidence="1">
    <location>
        <begin position="30"/>
        <end position="89"/>
    </location>
</feature>
<protein>
    <submittedName>
        <fullName evidence="3">Uncharacterized protein</fullName>
    </submittedName>
</protein>
<gene>
    <name evidence="3" type="ORF">SISNIDRAFT_551081</name>
</gene>
<accession>A0A164S9D2</accession>